<dbReference type="Proteomes" id="UP000494256">
    <property type="component" value="Unassembled WGS sequence"/>
</dbReference>
<protein>
    <submittedName>
        <fullName evidence="2">Uncharacterized protein</fullName>
    </submittedName>
</protein>
<dbReference type="OrthoDB" id="8192965at2759"/>
<comment type="caution">
    <text evidence="2">The sequence shown here is derived from an EMBL/GenBank/DDBJ whole genome shotgun (WGS) entry which is preliminary data.</text>
</comment>
<evidence type="ECO:0000256" key="1">
    <source>
        <dbReference type="SAM" id="MobiDB-lite"/>
    </source>
</evidence>
<name>A0A8S0YL96_ARCPL</name>
<feature type="compositionally biased region" description="Low complexity" evidence="1">
    <location>
        <begin position="67"/>
        <end position="88"/>
    </location>
</feature>
<feature type="region of interest" description="Disordered" evidence="1">
    <location>
        <begin position="1"/>
        <end position="37"/>
    </location>
</feature>
<proteinExistence type="predicted"/>
<evidence type="ECO:0000313" key="3">
    <source>
        <dbReference type="Proteomes" id="UP000494256"/>
    </source>
</evidence>
<feature type="compositionally biased region" description="Gly residues" evidence="1">
    <location>
        <begin position="55"/>
        <end position="66"/>
    </location>
</feature>
<gene>
    <name evidence="2" type="ORF">APLA_LOCUS154</name>
</gene>
<feature type="compositionally biased region" description="Low complexity" evidence="1">
    <location>
        <begin position="17"/>
        <end position="27"/>
    </location>
</feature>
<organism evidence="2 3">
    <name type="scientific">Arctia plantaginis</name>
    <name type="common">Wood tiger moth</name>
    <name type="synonym">Phalaena plantaginis</name>
    <dbReference type="NCBI Taxonomy" id="874455"/>
    <lineage>
        <taxon>Eukaryota</taxon>
        <taxon>Metazoa</taxon>
        <taxon>Ecdysozoa</taxon>
        <taxon>Arthropoda</taxon>
        <taxon>Hexapoda</taxon>
        <taxon>Insecta</taxon>
        <taxon>Pterygota</taxon>
        <taxon>Neoptera</taxon>
        <taxon>Endopterygota</taxon>
        <taxon>Lepidoptera</taxon>
        <taxon>Glossata</taxon>
        <taxon>Ditrysia</taxon>
        <taxon>Noctuoidea</taxon>
        <taxon>Erebidae</taxon>
        <taxon>Arctiinae</taxon>
        <taxon>Arctia</taxon>
    </lineage>
</organism>
<sequence>MLGNERAKKKPPGMETPAVAQASSVGASLGGGPAPAGVRRVARRLQLRKRCGSGVVRGGESAGGRAGARTPRTRALPTAARTRTPPTASTVPLGRARLRTTSASGCTAHPARCAPHDPILTTTMAATKNEYHFGECPPFSFALSHLITNVHSRSQTTVSAHSLYFYITGGRCFAASVAVACTGDAPAPAADTAESQRIIGGLRLDKAARRRGALRSRLACALLGGGRVFLVIVSEC</sequence>
<accession>A0A8S0YL96</accession>
<dbReference type="AlphaFoldDB" id="A0A8S0YL96"/>
<evidence type="ECO:0000313" key="2">
    <source>
        <dbReference type="EMBL" id="CAB3220055.1"/>
    </source>
</evidence>
<feature type="region of interest" description="Disordered" evidence="1">
    <location>
        <begin position="53"/>
        <end position="90"/>
    </location>
</feature>
<reference evidence="2 3" key="1">
    <citation type="submission" date="2020-04" db="EMBL/GenBank/DDBJ databases">
        <authorList>
            <person name="Wallbank WR R."/>
            <person name="Pardo Diaz C."/>
            <person name="Kozak K."/>
            <person name="Martin S."/>
            <person name="Jiggins C."/>
            <person name="Moest M."/>
            <person name="Warren A I."/>
            <person name="Byers J.R.P. K."/>
            <person name="Montejo-Kovacevich G."/>
            <person name="Yen C E."/>
        </authorList>
    </citation>
    <scope>NUCLEOTIDE SEQUENCE [LARGE SCALE GENOMIC DNA]</scope>
</reference>
<dbReference type="EMBL" id="CADEBD010000034">
    <property type="protein sequence ID" value="CAB3220055.1"/>
    <property type="molecule type" value="Genomic_DNA"/>
</dbReference>